<proteinExistence type="predicted"/>
<reference evidence="2" key="1">
    <citation type="submission" date="2021-07" db="EMBL/GenBank/DDBJ databases">
        <authorList>
            <person name="Branca A.L. A."/>
        </authorList>
    </citation>
    <scope>NUCLEOTIDE SEQUENCE</scope>
</reference>
<feature type="region of interest" description="Disordered" evidence="1">
    <location>
        <begin position="442"/>
        <end position="480"/>
    </location>
</feature>
<evidence type="ECO:0000313" key="3">
    <source>
        <dbReference type="Proteomes" id="UP001152592"/>
    </source>
</evidence>
<comment type="caution">
    <text evidence="2">The sequence shown here is derived from an EMBL/GenBank/DDBJ whole genome shotgun (WGS) entry which is preliminary data.</text>
</comment>
<dbReference type="Proteomes" id="UP001152592">
    <property type="component" value="Unassembled WGS sequence"/>
</dbReference>
<evidence type="ECO:0000313" key="2">
    <source>
        <dbReference type="EMBL" id="CAG8395998.1"/>
    </source>
</evidence>
<feature type="region of interest" description="Disordered" evidence="1">
    <location>
        <begin position="371"/>
        <end position="397"/>
    </location>
</feature>
<feature type="region of interest" description="Disordered" evidence="1">
    <location>
        <begin position="94"/>
        <end position="168"/>
    </location>
</feature>
<accession>A0A9W4JF69</accession>
<sequence>MNGTRDSSNPHSQFHSASQSLRRKRPVASGSTSPFDHDSFESAQSDEKSTFNAIRVATPDKPNARFYASLNKESPVHEQGLAVNMARFVFSDSQASASPTDLPRQRQKPARKPGDHRKIFSDQNWHAPAPRRPDSKPVNPNSPGYHRKTVSLGTTDNPRGQRWPGTTQPAVVLVQPRYPAPERSPTPPGLPSFGSPEAMRYSARFLMRDNAAHTRANGDSDAQRSGSYGGTIRRFFGFSTPTPRIDVRSVTGIGRAEDGTMVQGRFPYRQGGHGTNVARPLHDHPFHHRLPTARFESGEISQTYAETANKRSPRDQRSRPYEPSHLSRRRSLSPGGGFSFPSRPTSAVVAGARPPRPVALLGLPWDLSAPTRLSSTTANPGETSPGGSGNTNHPSSVSSRIHSFFSAVCGDGTSDAHEDTSIYPTLTSLINFQSCSCCLSEHEEPNDSLAPTTSRDTYTTARSQVSPAGSQTGSFEESRPQVRSLQAWVSSMYSVMFPTLVNPATL</sequence>
<feature type="compositionally biased region" description="Basic and acidic residues" evidence="1">
    <location>
        <begin position="35"/>
        <end position="49"/>
    </location>
</feature>
<gene>
    <name evidence="2" type="ORF">PSALAMII_LOCUS7166</name>
</gene>
<feature type="compositionally biased region" description="Polar residues" evidence="1">
    <location>
        <begin position="1"/>
        <end position="20"/>
    </location>
</feature>
<feature type="compositionally biased region" description="Polar residues" evidence="1">
    <location>
        <begin position="371"/>
        <end position="382"/>
    </location>
</feature>
<dbReference type="EMBL" id="CAJVPD010000249">
    <property type="protein sequence ID" value="CAG8395998.1"/>
    <property type="molecule type" value="Genomic_DNA"/>
</dbReference>
<feature type="compositionally biased region" description="Polar residues" evidence="1">
    <location>
        <begin position="151"/>
        <end position="168"/>
    </location>
</feature>
<organism evidence="2 3">
    <name type="scientific">Penicillium salamii</name>
    <dbReference type="NCBI Taxonomy" id="1612424"/>
    <lineage>
        <taxon>Eukaryota</taxon>
        <taxon>Fungi</taxon>
        <taxon>Dikarya</taxon>
        <taxon>Ascomycota</taxon>
        <taxon>Pezizomycotina</taxon>
        <taxon>Eurotiomycetes</taxon>
        <taxon>Eurotiomycetidae</taxon>
        <taxon>Eurotiales</taxon>
        <taxon>Aspergillaceae</taxon>
        <taxon>Penicillium</taxon>
    </lineage>
</organism>
<feature type="region of interest" description="Disordered" evidence="1">
    <location>
        <begin position="1"/>
        <end position="61"/>
    </location>
</feature>
<name>A0A9W4JF69_9EURO</name>
<feature type="compositionally biased region" description="Polar residues" evidence="1">
    <location>
        <begin position="449"/>
        <end position="480"/>
    </location>
</feature>
<protein>
    <submittedName>
        <fullName evidence="2">Uncharacterized protein</fullName>
    </submittedName>
</protein>
<evidence type="ECO:0000256" key="1">
    <source>
        <dbReference type="SAM" id="MobiDB-lite"/>
    </source>
</evidence>
<dbReference type="AlphaFoldDB" id="A0A9W4JF69"/>
<feature type="compositionally biased region" description="Basic and acidic residues" evidence="1">
    <location>
        <begin position="308"/>
        <end position="322"/>
    </location>
</feature>
<dbReference type="OrthoDB" id="364513at2759"/>
<feature type="region of interest" description="Disordered" evidence="1">
    <location>
        <begin position="305"/>
        <end position="350"/>
    </location>
</feature>